<dbReference type="Gene3D" id="2.130.10.10">
    <property type="entry name" value="YVTN repeat-like/Quinoprotein amine dehydrogenase"/>
    <property type="match status" value="1"/>
</dbReference>
<keyword evidence="2" id="KW-1185">Reference proteome</keyword>
<dbReference type="PROSITE" id="PS50294">
    <property type="entry name" value="WD_REPEATS_REGION"/>
    <property type="match status" value="1"/>
</dbReference>
<accession>A0ABM0MIK7</accession>
<dbReference type="InterPro" id="IPR036322">
    <property type="entry name" value="WD40_repeat_dom_sf"/>
</dbReference>
<feature type="repeat" description="WD" evidence="1">
    <location>
        <begin position="121"/>
        <end position="154"/>
    </location>
</feature>
<evidence type="ECO:0000313" key="3">
    <source>
        <dbReference type="RefSeq" id="XP_006819848.1"/>
    </source>
</evidence>
<name>A0ABM0MIK7_SACKO</name>
<dbReference type="InterPro" id="IPR001680">
    <property type="entry name" value="WD40_rpt"/>
</dbReference>
<dbReference type="PROSITE" id="PS50082">
    <property type="entry name" value="WD_REPEATS_2"/>
    <property type="match status" value="1"/>
</dbReference>
<reference evidence="3" key="1">
    <citation type="submission" date="2025-08" db="UniProtKB">
        <authorList>
            <consortium name="RefSeq"/>
        </authorList>
    </citation>
    <scope>IDENTIFICATION</scope>
    <source>
        <tissue evidence="3">Testes</tissue>
    </source>
</reference>
<dbReference type="SMART" id="SM00320">
    <property type="entry name" value="WD40"/>
    <property type="match status" value="4"/>
</dbReference>
<keyword evidence="1" id="KW-0853">WD repeat</keyword>
<dbReference type="PANTHER" id="PTHR22806:SF0">
    <property type="entry name" value="NUCLEOPORIN NUP37"/>
    <property type="match status" value="1"/>
</dbReference>
<dbReference type="Proteomes" id="UP000694865">
    <property type="component" value="Unplaced"/>
</dbReference>
<dbReference type="PANTHER" id="PTHR22806">
    <property type="entry name" value="NUCLEOPORIN NUP37 P37 -RELATED"/>
    <property type="match status" value="1"/>
</dbReference>
<evidence type="ECO:0000256" key="1">
    <source>
        <dbReference type="PROSITE-ProRule" id="PRU00221"/>
    </source>
</evidence>
<sequence>MFEKTKSGGITFSFDTPDTVTSVEFSPFDQSSQLIAYGDGMRVSVGICRFEVEEEDNDIDGFEFEHLRDFHHGTRVHCIAWNPETTLEMLPRQVKFCTAGADSQLRIFSSDLKETDSVKVLEGHTGYINDVIFEPTQGQQLASVGDDHTCRIWDSDGQQRACFPLYSPGMSVGWHPDEPVKLMVAEKKGTIRMYDLTTQQPIMSLDAGHVTLLAADICYCDPVRIGGIANGNWMIWDSTRSSLPQESRQAHNEGGRHFKWSLVSENLFATTGQNQVKVFHIGHSQ</sequence>
<feature type="non-terminal residue" evidence="3">
    <location>
        <position position="285"/>
    </location>
</feature>
<gene>
    <name evidence="3" type="primary">LOC100377189</name>
</gene>
<dbReference type="RefSeq" id="XP_006819848.1">
    <property type="nucleotide sequence ID" value="XM_006819785.1"/>
</dbReference>
<dbReference type="SUPFAM" id="SSF50978">
    <property type="entry name" value="WD40 repeat-like"/>
    <property type="match status" value="1"/>
</dbReference>
<dbReference type="GeneID" id="100377189"/>
<protein>
    <submittedName>
        <fullName evidence="3">Nucleoporin Nup37-like</fullName>
    </submittedName>
</protein>
<dbReference type="Pfam" id="PF00400">
    <property type="entry name" value="WD40"/>
    <property type="match status" value="2"/>
</dbReference>
<proteinExistence type="predicted"/>
<organism evidence="2 3">
    <name type="scientific">Saccoglossus kowalevskii</name>
    <name type="common">Acorn worm</name>
    <dbReference type="NCBI Taxonomy" id="10224"/>
    <lineage>
        <taxon>Eukaryota</taxon>
        <taxon>Metazoa</taxon>
        <taxon>Hemichordata</taxon>
        <taxon>Enteropneusta</taxon>
        <taxon>Harrimaniidae</taxon>
        <taxon>Saccoglossus</taxon>
    </lineage>
</organism>
<dbReference type="InterPro" id="IPR037626">
    <property type="entry name" value="NUP37"/>
</dbReference>
<evidence type="ECO:0000313" key="2">
    <source>
        <dbReference type="Proteomes" id="UP000694865"/>
    </source>
</evidence>
<dbReference type="InterPro" id="IPR015943">
    <property type="entry name" value="WD40/YVTN_repeat-like_dom_sf"/>
</dbReference>